<keyword evidence="2" id="KW-1185">Reference proteome</keyword>
<evidence type="ECO:0000313" key="2">
    <source>
        <dbReference type="Proteomes" id="UP001063350"/>
    </source>
</evidence>
<proteinExistence type="predicted"/>
<dbReference type="Proteomes" id="UP001063350">
    <property type="component" value="Chromosome"/>
</dbReference>
<accession>A0A915XI23</accession>
<evidence type="ECO:0000313" key="1">
    <source>
        <dbReference type="EMBL" id="BCO09334.1"/>
    </source>
</evidence>
<sequence length="109" mass="12678">MSFRNRVVREFHSWSNSYSPRTTAYFNPPKIKSQKTKVLILGKIHYACLFLIQLNTQLFKLFNKTLIQKITSIHGKGKALSILAHKLGRAVDFMLKNRQGFDMNRFFAA</sequence>
<organism evidence="1 2">
    <name type="scientific">Desulfolithobacter dissulfuricans</name>
    <dbReference type="NCBI Taxonomy" id="2795293"/>
    <lineage>
        <taxon>Bacteria</taxon>
        <taxon>Pseudomonadati</taxon>
        <taxon>Thermodesulfobacteriota</taxon>
        <taxon>Desulfobulbia</taxon>
        <taxon>Desulfobulbales</taxon>
        <taxon>Desulfobulbaceae</taxon>
        <taxon>Desulfolithobacter</taxon>
    </lineage>
</organism>
<dbReference type="AlphaFoldDB" id="A0A915XI23"/>
<dbReference type="EMBL" id="AP024233">
    <property type="protein sequence ID" value="BCO09334.1"/>
    <property type="molecule type" value="Genomic_DNA"/>
</dbReference>
<protein>
    <submittedName>
        <fullName evidence="1">Uncharacterized protein</fullName>
    </submittedName>
</protein>
<name>A0A915XI23_9BACT</name>
<dbReference type="KEGG" id="ddu:GF1_17100"/>
<reference evidence="1" key="1">
    <citation type="submission" date="2020-12" db="EMBL/GenBank/DDBJ databases">
        <title>Desulfobium dissulfuricans gen. nov., sp. nov., a novel mesophilic, sulfate-reducing bacterium isolated from a deep-sea hydrothermal vent.</title>
        <authorList>
            <person name="Hashimoto Y."/>
            <person name="Tame A."/>
            <person name="Sawayama S."/>
            <person name="Miyazaki J."/>
            <person name="Takai K."/>
            <person name="Nakagawa S."/>
        </authorList>
    </citation>
    <scope>NUCLEOTIDE SEQUENCE</scope>
    <source>
        <strain evidence="1">GF1</strain>
    </source>
</reference>
<gene>
    <name evidence="1" type="ORF">GF1_17100</name>
</gene>